<comment type="caution">
    <text evidence="3">The sequence shown here is derived from an EMBL/GenBank/DDBJ whole genome shotgun (WGS) entry which is preliminary data.</text>
</comment>
<evidence type="ECO:0000313" key="3">
    <source>
        <dbReference type="EMBL" id="KCZ84994.1"/>
    </source>
</evidence>
<feature type="transmembrane region" description="Helical" evidence="1">
    <location>
        <begin position="180"/>
        <end position="200"/>
    </location>
</feature>
<evidence type="ECO:0000259" key="2">
    <source>
        <dbReference type="Pfam" id="PF14378"/>
    </source>
</evidence>
<evidence type="ECO:0000313" key="4">
    <source>
        <dbReference type="Proteomes" id="UP000027446"/>
    </source>
</evidence>
<keyword evidence="1" id="KW-0812">Transmembrane</keyword>
<dbReference type="Pfam" id="PF14378">
    <property type="entry name" value="PAP2_3"/>
    <property type="match status" value="1"/>
</dbReference>
<dbReference type="InterPro" id="IPR026841">
    <property type="entry name" value="Aur1/Ipt1"/>
</dbReference>
<reference evidence="3 4" key="1">
    <citation type="journal article" date="2014" name="Antonie Van Leeuwenhoek">
        <title>Hyphomonas beringensis sp. nov. and Hyphomonas chukchiensis sp. nov., isolated from surface seawater of the Bering Sea and Chukchi Sea.</title>
        <authorList>
            <person name="Li C."/>
            <person name="Lai Q."/>
            <person name="Li G."/>
            <person name="Dong C."/>
            <person name="Wang J."/>
            <person name="Liao Y."/>
            <person name="Shao Z."/>
        </authorList>
    </citation>
    <scope>NUCLEOTIDE SEQUENCE [LARGE SCALE GENOMIC DNA]</scope>
    <source>
        <strain evidence="3 4">MHS-3</strain>
    </source>
</reference>
<feature type="transmembrane region" description="Helical" evidence="1">
    <location>
        <begin position="153"/>
        <end position="173"/>
    </location>
</feature>
<feature type="transmembrane region" description="Helical" evidence="1">
    <location>
        <begin position="40"/>
        <end position="64"/>
    </location>
</feature>
<dbReference type="AlphaFoldDB" id="A0A069E4U7"/>
<keyword evidence="1" id="KW-0472">Membrane</keyword>
<feature type="transmembrane region" description="Helical" evidence="1">
    <location>
        <begin position="249"/>
        <end position="270"/>
    </location>
</feature>
<organism evidence="3 4">
    <name type="scientific">Hyphomonas adhaerens MHS-3</name>
    <dbReference type="NCBI Taxonomy" id="1280949"/>
    <lineage>
        <taxon>Bacteria</taxon>
        <taxon>Pseudomonadati</taxon>
        <taxon>Pseudomonadota</taxon>
        <taxon>Alphaproteobacteria</taxon>
        <taxon>Hyphomonadales</taxon>
        <taxon>Hyphomonadaceae</taxon>
        <taxon>Hyphomonas</taxon>
    </lineage>
</organism>
<feature type="transmembrane region" description="Helical" evidence="1">
    <location>
        <begin position="91"/>
        <end position="110"/>
    </location>
</feature>
<feature type="domain" description="Inositolphosphotransferase Aur1/Ipt1" evidence="2">
    <location>
        <begin position="148"/>
        <end position="316"/>
    </location>
</feature>
<dbReference type="STRING" id="1280949.HAD_04905"/>
<feature type="transmembrane region" description="Helical" evidence="1">
    <location>
        <begin position="7"/>
        <end position="28"/>
    </location>
</feature>
<dbReference type="eggNOG" id="COG0671">
    <property type="taxonomic scope" value="Bacteria"/>
</dbReference>
<accession>A0A069E4U7</accession>
<dbReference type="GO" id="GO:0016020">
    <property type="term" value="C:membrane"/>
    <property type="evidence" value="ECO:0007669"/>
    <property type="project" value="UniProtKB-SubCell"/>
</dbReference>
<dbReference type="OrthoDB" id="9816314at2"/>
<proteinExistence type="predicted"/>
<dbReference type="PATRIC" id="fig|1280949.3.peg.1002"/>
<feature type="transmembrane region" description="Helical" evidence="1">
    <location>
        <begin position="277"/>
        <end position="294"/>
    </location>
</feature>
<dbReference type="Proteomes" id="UP000027446">
    <property type="component" value="Unassembled WGS sequence"/>
</dbReference>
<keyword evidence="1" id="KW-1133">Transmembrane helix</keyword>
<keyword evidence="4" id="KW-1185">Reference proteome</keyword>
<protein>
    <submittedName>
        <fullName evidence="3">Membrane-associated phospholipid phosphatase</fullName>
    </submittedName>
</protein>
<sequence length="337" mass="36993">MGMPRWLIVFTTITVGLTGAAFVLSGLAQTPLPNPFHGSFLTSSALMLNVGIWAIVWHAAYLLFIEKDLRLRRLAAFSAGLFSRHNIYHRILPVLLTSLFLGAFTAYKIMIPLVNPFSHDAMFSDLDRMIFGTDPWRLTHALVGPTGTAVIDYVYVLWFPAFLIIPILVSLFCDMGIRKRYFFSFIGVWGLLGLGLATLWSSAGPCFLELIGHPYQDRYADLLPVAGAPYAMVGQEYLAQGYREGGMGIAKGISAMPSIHVSVAALYVLLARQCHRVFLVPALIFYALILFGSVHLGYHYFVDGIAGTAGTVGIWWMVGKLVSRPAPAEETMGVPAA</sequence>
<name>A0A069E4U7_9PROT</name>
<dbReference type="Gene3D" id="1.20.144.10">
    <property type="entry name" value="Phosphatidic acid phosphatase type 2/haloperoxidase"/>
    <property type="match status" value="1"/>
</dbReference>
<gene>
    <name evidence="3" type="ORF">HAD_04905</name>
</gene>
<dbReference type="EMBL" id="ARYH01000001">
    <property type="protein sequence ID" value="KCZ84994.1"/>
    <property type="molecule type" value="Genomic_DNA"/>
</dbReference>
<evidence type="ECO:0000256" key="1">
    <source>
        <dbReference type="SAM" id="Phobius"/>
    </source>
</evidence>